<gene>
    <name evidence="2" type="ORF">CEXT_290861</name>
</gene>
<reference evidence="2 3" key="1">
    <citation type="submission" date="2021-06" db="EMBL/GenBank/DDBJ databases">
        <title>Caerostris extrusa draft genome.</title>
        <authorList>
            <person name="Kono N."/>
            <person name="Arakawa K."/>
        </authorList>
    </citation>
    <scope>NUCLEOTIDE SEQUENCE [LARGE SCALE GENOMIC DNA]</scope>
</reference>
<keyword evidence="3" id="KW-1185">Reference proteome</keyword>
<comment type="caution">
    <text evidence="2">The sequence shown here is derived from an EMBL/GenBank/DDBJ whole genome shotgun (WGS) entry which is preliminary data.</text>
</comment>
<evidence type="ECO:0000313" key="3">
    <source>
        <dbReference type="Proteomes" id="UP001054945"/>
    </source>
</evidence>
<sequence length="74" mass="7864">MIIKIVGIYVIDIGLAKRKRCQQQLQLGDESSHFATNPSGSPNHGNPALREASSELSIRDSDDSPEGGKAATSV</sequence>
<dbReference type="AlphaFoldDB" id="A0AAV4U5M1"/>
<name>A0AAV4U5M1_CAEEX</name>
<dbReference type="Proteomes" id="UP001054945">
    <property type="component" value="Unassembled WGS sequence"/>
</dbReference>
<proteinExistence type="predicted"/>
<protein>
    <submittedName>
        <fullName evidence="2">Uncharacterized protein</fullName>
    </submittedName>
</protein>
<organism evidence="2 3">
    <name type="scientific">Caerostris extrusa</name>
    <name type="common">Bark spider</name>
    <name type="synonym">Caerostris bankana</name>
    <dbReference type="NCBI Taxonomy" id="172846"/>
    <lineage>
        <taxon>Eukaryota</taxon>
        <taxon>Metazoa</taxon>
        <taxon>Ecdysozoa</taxon>
        <taxon>Arthropoda</taxon>
        <taxon>Chelicerata</taxon>
        <taxon>Arachnida</taxon>
        <taxon>Araneae</taxon>
        <taxon>Araneomorphae</taxon>
        <taxon>Entelegynae</taxon>
        <taxon>Araneoidea</taxon>
        <taxon>Araneidae</taxon>
        <taxon>Caerostris</taxon>
    </lineage>
</organism>
<evidence type="ECO:0000256" key="1">
    <source>
        <dbReference type="SAM" id="MobiDB-lite"/>
    </source>
</evidence>
<feature type="compositionally biased region" description="Polar residues" evidence="1">
    <location>
        <begin position="33"/>
        <end position="44"/>
    </location>
</feature>
<accession>A0AAV4U5M1</accession>
<evidence type="ECO:0000313" key="2">
    <source>
        <dbReference type="EMBL" id="GIY52992.1"/>
    </source>
</evidence>
<dbReference type="EMBL" id="BPLR01012316">
    <property type="protein sequence ID" value="GIY52992.1"/>
    <property type="molecule type" value="Genomic_DNA"/>
</dbReference>
<feature type="region of interest" description="Disordered" evidence="1">
    <location>
        <begin position="26"/>
        <end position="74"/>
    </location>
</feature>